<dbReference type="Proteomes" id="UP000655523">
    <property type="component" value="Unassembled WGS sequence"/>
</dbReference>
<accession>A0A972NV69</accession>
<keyword evidence="2" id="KW-1185">Reference proteome</keyword>
<name>A0A972NV69_9BURK</name>
<sequence length="139" mass="15336">MPSAAFEEWASEEGINNFHFNHCWAAWQAALRVPTSEVQADHIADERKLVADKSPQFLFIAMDDEHLAHPVYCADRDAVTAATREAMFIPGELSLDHAEELEGVVDELLENGSMHFEGDPPLLLYRLPASSAGDQEAGS</sequence>
<gene>
    <name evidence="1" type="ORF">GNZ13_35395</name>
</gene>
<proteinExistence type="predicted"/>
<dbReference type="RefSeq" id="WP_172173259.1">
    <property type="nucleotide sequence ID" value="NZ_WOEZ01000196.1"/>
</dbReference>
<protein>
    <submittedName>
        <fullName evidence="1">Uncharacterized protein</fullName>
    </submittedName>
</protein>
<dbReference type="EMBL" id="WOEZ01000196">
    <property type="protein sequence ID" value="NPT59701.1"/>
    <property type="molecule type" value="Genomic_DNA"/>
</dbReference>
<organism evidence="1 2">
    <name type="scientific">Paraburkholderia elongata</name>
    <dbReference type="NCBI Taxonomy" id="2675747"/>
    <lineage>
        <taxon>Bacteria</taxon>
        <taxon>Pseudomonadati</taxon>
        <taxon>Pseudomonadota</taxon>
        <taxon>Betaproteobacteria</taxon>
        <taxon>Burkholderiales</taxon>
        <taxon>Burkholderiaceae</taxon>
        <taxon>Paraburkholderia</taxon>
    </lineage>
</organism>
<evidence type="ECO:0000313" key="1">
    <source>
        <dbReference type="EMBL" id="NPT59701.1"/>
    </source>
</evidence>
<dbReference type="AlphaFoldDB" id="A0A972NV69"/>
<evidence type="ECO:0000313" key="2">
    <source>
        <dbReference type="Proteomes" id="UP000655523"/>
    </source>
</evidence>
<comment type="caution">
    <text evidence="1">The sequence shown here is derived from an EMBL/GenBank/DDBJ whole genome shotgun (WGS) entry which is preliminary data.</text>
</comment>
<reference evidence="1 2" key="1">
    <citation type="submission" date="2019-11" db="EMBL/GenBank/DDBJ databases">
        <title>Metabolism of dissolved organic matter in forest soils.</title>
        <authorList>
            <person name="Cyle K.T."/>
            <person name="Wilhelm R.C."/>
            <person name="Martinez C.E."/>
        </authorList>
    </citation>
    <scope>NUCLEOTIDE SEQUENCE [LARGE SCALE GENOMIC DNA]</scope>
    <source>
        <strain evidence="1 2">5N</strain>
    </source>
</reference>